<feature type="domain" description="N-acetylmuramoyl-L-alanine amidase" evidence="6">
    <location>
        <begin position="125"/>
        <end position="256"/>
    </location>
</feature>
<feature type="compositionally biased region" description="Basic and acidic residues" evidence="5">
    <location>
        <begin position="1"/>
        <end position="17"/>
    </location>
</feature>
<evidence type="ECO:0000256" key="1">
    <source>
        <dbReference type="ARBA" id="ARBA00001561"/>
    </source>
</evidence>
<comment type="catalytic activity">
    <reaction evidence="1">
        <text>Hydrolyzes the link between N-acetylmuramoyl residues and L-amino acid residues in certain cell-wall glycopeptides.</text>
        <dbReference type="EC" id="3.5.1.28"/>
    </reaction>
</comment>
<dbReference type="InterPro" id="IPR002502">
    <property type="entry name" value="Amidase_domain"/>
</dbReference>
<dbReference type="InterPro" id="IPR051206">
    <property type="entry name" value="NAMLAA_amidase_2"/>
</dbReference>
<feature type="compositionally biased region" description="Low complexity" evidence="5">
    <location>
        <begin position="23"/>
        <end position="36"/>
    </location>
</feature>
<evidence type="ECO:0000256" key="2">
    <source>
        <dbReference type="ARBA" id="ARBA00011901"/>
    </source>
</evidence>
<evidence type="ECO:0000259" key="6">
    <source>
        <dbReference type="SMART" id="SM00644"/>
    </source>
</evidence>
<evidence type="ECO:0000256" key="3">
    <source>
        <dbReference type="ARBA" id="ARBA00022801"/>
    </source>
</evidence>
<evidence type="ECO:0000256" key="4">
    <source>
        <dbReference type="ARBA" id="ARBA00023316"/>
    </source>
</evidence>
<feature type="region of interest" description="Disordered" evidence="5">
    <location>
        <begin position="1"/>
        <end position="67"/>
    </location>
</feature>
<dbReference type="RefSeq" id="WP_167933663.1">
    <property type="nucleotide sequence ID" value="NZ_JAAVJB010000089.1"/>
</dbReference>
<dbReference type="InterPro" id="IPR036505">
    <property type="entry name" value="Amidase/PGRP_sf"/>
</dbReference>
<dbReference type="EC" id="3.5.1.28" evidence="2"/>
<dbReference type="PANTHER" id="PTHR30417:SF1">
    <property type="entry name" value="N-ACETYLMURAMOYL-L-ALANINE AMIDASE AMID"/>
    <property type="match status" value="1"/>
</dbReference>
<dbReference type="SUPFAM" id="SSF55846">
    <property type="entry name" value="N-acetylmuramoyl-L-alanine amidase-like"/>
    <property type="match status" value="1"/>
</dbReference>
<organism evidence="7 8">
    <name type="scientific">Streptomyces spiramenti</name>
    <dbReference type="NCBI Taxonomy" id="2720606"/>
    <lineage>
        <taxon>Bacteria</taxon>
        <taxon>Bacillati</taxon>
        <taxon>Actinomycetota</taxon>
        <taxon>Actinomycetes</taxon>
        <taxon>Kitasatosporales</taxon>
        <taxon>Streptomycetaceae</taxon>
        <taxon>Streptomyces</taxon>
    </lineage>
</organism>
<keyword evidence="3" id="KW-0378">Hydrolase</keyword>
<dbReference type="PANTHER" id="PTHR30417">
    <property type="entry name" value="N-ACETYLMURAMOYL-L-ALANINE AMIDASE AMID"/>
    <property type="match status" value="1"/>
</dbReference>
<dbReference type="CDD" id="cd06583">
    <property type="entry name" value="PGRP"/>
    <property type="match status" value="1"/>
</dbReference>
<protein>
    <recommendedName>
        <fullName evidence="2">N-acetylmuramoyl-L-alanine amidase</fullName>
        <ecNumber evidence="2">3.5.1.28</ecNumber>
    </recommendedName>
</protein>
<dbReference type="Proteomes" id="UP000746503">
    <property type="component" value="Unassembled WGS sequence"/>
</dbReference>
<evidence type="ECO:0000313" key="7">
    <source>
        <dbReference type="EMBL" id="NJP67132.1"/>
    </source>
</evidence>
<comment type="caution">
    <text evidence="7">The sequence shown here is derived from an EMBL/GenBank/DDBJ whole genome shotgun (WGS) entry which is preliminary data.</text>
</comment>
<sequence>MDREPERDAARPRHDGGPDESAAGDGAPHAPEPAGGTPTGGAAGRDAPGPRRARRDAEREKRQGGVSRRALLTGAVVLGGAGAFGYSRRDELERWWWRYSGAAAPRVEGEVDHVGAEWIPASGANLRRASRPRDFGVDRVVVHMPEATYDVTLKVFQDPSHRASTHYVVRSGDGHVAQMVRELDVAYHAGNRAFNERSVGIEHEGWADQPEYLTEAMYMSSAVLVAGICARHGIPVDRDHIVGHREVPDVVRICPGSAWEWDRYIEMVRSERDALG</sequence>
<evidence type="ECO:0000256" key="5">
    <source>
        <dbReference type="SAM" id="MobiDB-lite"/>
    </source>
</evidence>
<dbReference type="SMART" id="SM00644">
    <property type="entry name" value="Ami_2"/>
    <property type="match status" value="1"/>
</dbReference>
<keyword evidence="4" id="KW-0961">Cell wall biogenesis/degradation</keyword>
<name>A0ABX1AJ04_9ACTN</name>
<dbReference type="Gene3D" id="3.40.80.10">
    <property type="entry name" value="Peptidoglycan recognition protein-like"/>
    <property type="match status" value="1"/>
</dbReference>
<reference evidence="7 8" key="1">
    <citation type="submission" date="2020-03" db="EMBL/GenBank/DDBJ databases">
        <title>Draft genome of Streptomyces sp. ventii, isolated from the Axial Seamount in the Pacific Ocean, and resequencing of the two type strains Streptomyces lonarensis strain NCL 716 and Streptomyces bohaiensis strain 11A07.</title>
        <authorList>
            <person name="Loughran R.M."/>
            <person name="Pfannmuller K.M."/>
            <person name="Wasson B.J."/>
            <person name="Deadmond M.C."/>
            <person name="Paddock B.E."/>
            <person name="Koyack M.J."/>
            <person name="Gallegos D.A."/>
            <person name="Mitchell E.A."/>
            <person name="Ushijima B."/>
            <person name="Saw J.H."/>
            <person name="Mcphail K.L."/>
            <person name="Videau P."/>
        </authorList>
    </citation>
    <scope>NUCLEOTIDE SEQUENCE [LARGE SCALE GENOMIC DNA]</scope>
    <source>
        <strain evidence="8">5675061</strain>
    </source>
</reference>
<keyword evidence="8" id="KW-1185">Reference proteome</keyword>
<proteinExistence type="predicted"/>
<accession>A0ABX1AJ04</accession>
<dbReference type="EMBL" id="JAAVJB010000089">
    <property type="protein sequence ID" value="NJP67132.1"/>
    <property type="molecule type" value="Genomic_DNA"/>
</dbReference>
<evidence type="ECO:0000313" key="8">
    <source>
        <dbReference type="Proteomes" id="UP000746503"/>
    </source>
</evidence>
<dbReference type="Pfam" id="PF01510">
    <property type="entry name" value="Amidase_2"/>
    <property type="match status" value="1"/>
</dbReference>
<gene>
    <name evidence="7" type="ORF">HCJ92_12705</name>
</gene>